<comment type="caution">
    <text evidence="3">The sequence shown here is derived from an EMBL/GenBank/DDBJ whole genome shotgun (WGS) entry which is preliminary data.</text>
</comment>
<dbReference type="EMBL" id="PGCJ01000008">
    <property type="protein sequence ID" value="PLW57706.1"/>
    <property type="molecule type" value="Genomic_DNA"/>
</dbReference>
<keyword evidence="2" id="KW-0732">Signal</keyword>
<feature type="region of interest" description="Disordered" evidence="1">
    <location>
        <begin position="113"/>
        <end position="135"/>
    </location>
</feature>
<proteinExistence type="predicted"/>
<organism evidence="3 4">
    <name type="scientific">Puccinia coronata f. sp. avenae</name>
    <dbReference type="NCBI Taxonomy" id="200324"/>
    <lineage>
        <taxon>Eukaryota</taxon>
        <taxon>Fungi</taxon>
        <taxon>Dikarya</taxon>
        <taxon>Basidiomycota</taxon>
        <taxon>Pucciniomycotina</taxon>
        <taxon>Pucciniomycetes</taxon>
        <taxon>Pucciniales</taxon>
        <taxon>Pucciniaceae</taxon>
        <taxon>Puccinia</taxon>
    </lineage>
</organism>
<evidence type="ECO:0000256" key="1">
    <source>
        <dbReference type="SAM" id="MobiDB-lite"/>
    </source>
</evidence>
<feature type="chain" id="PRO_5014917936" evidence="2">
    <location>
        <begin position="18"/>
        <end position="352"/>
    </location>
</feature>
<dbReference type="PANTHER" id="PTHR34587:SF2">
    <property type="entry name" value="G-PROTEIN COUPLED RECEPTORS FAMILY 1 PROFILE DOMAIN-CONTAINING PROTEIN"/>
    <property type="match status" value="1"/>
</dbReference>
<accession>A0A2N5W638</accession>
<keyword evidence="4" id="KW-1185">Reference proteome</keyword>
<feature type="compositionally biased region" description="Basic and acidic residues" evidence="1">
    <location>
        <begin position="125"/>
        <end position="135"/>
    </location>
</feature>
<protein>
    <submittedName>
        <fullName evidence="3">Uncharacterized protein</fullName>
    </submittedName>
</protein>
<dbReference type="Proteomes" id="UP000235388">
    <property type="component" value="Unassembled WGS sequence"/>
</dbReference>
<dbReference type="STRING" id="200324.A0A2N5W638"/>
<dbReference type="PANTHER" id="PTHR34587">
    <property type="entry name" value="VWFA DOMAIN-CONTAINING PROTEIN"/>
    <property type="match status" value="1"/>
</dbReference>
<gene>
    <name evidence="3" type="ORF">PCANC_01372</name>
</gene>
<dbReference type="InterPro" id="IPR053216">
    <property type="entry name" value="Appressorial_penetr-assoc"/>
</dbReference>
<dbReference type="AlphaFoldDB" id="A0A2N5W638"/>
<evidence type="ECO:0000313" key="3">
    <source>
        <dbReference type="EMBL" id="PLW57706.1"/>
    </source>
</evidence>
<evidence type="ECO:0000256" key="2">
    <source>
        <dbReference type="SAM" id="SignalP"/>
    </source>
</evidence>
<sequence>MFLTHLTFLVFFSLAISLRSEYDPSNSPSITGRSLEEIPRPLSSVSHFLQEKHTETTSKDETIKIERYEPQSSITASDVFTKASSPEPEDTDSGKIDLYKRMLLKTRHIHLENQRLMRRSPQNGRKGDKKKDGEGRILSLNSFAVQKGALTDGKPTGEQAPSLTSKNNFINFCVSSFGKIGGAVIMNGIQQPDKPGCNGVVMGMVPDKNHMPACKFISPKNLDVIKANQTLEVFLKVRNIILGVFTNPKNTYLQGPVQLDPDTKSVLGHTHVVVQQIDCLESINIPDPTMFIFFKGIDNAAKDDVVSVKIEGGLPKGFFRISSVTTAGNHQPISSPVAQRSSFDDGAFFSDP</sequence>
<dbReference type="OrthoDB" id="2336871at2759"/>
<feature type="signal peptide" evidence="2">
    <location>
        <begin position="1"/>
        <end position="17"/>
    </location>
</feature>
<evidence type="ECO:0000313" key="4">
    <source>
        <dbReference type="Proteomes" id="UP000235388"/>
    </source>
</evidence>
<reference evidence="3 4" key="1">
    <citation type="submission" date="2017-11" db="EMBL/GenBank/DDBJ databases">
        <title>De novo assembly and phasing of dikaryotic genomes from two isolates of Puccinia coronata f. sp. avenae, the causal agent of oat crown rust.</title>
        <authorList>
            <person name="Miller M.E."/>
            <person name="Zhang Y."/>
            <person name="Omidvar V."/>
            <person name="Sperschneider J."/>
            <person name="Schwessinger B."/>
            <person name="Raley C."/>
            <person name="Palmer J.M."/>
            <person name="Garnica D."/>
            <person name="Upadhyaya N."/>
            <person name="Rathjen J."/>
            <person name="Taylor J.M."/>
            <person name="Park R.F."/>
            <person name="Dodds P.N."/>
            <person name="Hirsch C.D."/>
            <person name="Kianian S.F."/>
            <person name="Figueroa M."/>
        </authorList>
    </citation>
    <scope>NUCLEOTIDE SEQUENCE [LARGE SCALE GENOMIC DNA]</scope>
    <source>
        <strain evidence="3">12NC29</strain>
    </source>
</reference>
<name>A0A2N5W638_9BASI</name>